<keyword evidence="1 5" id="KW-0489">Methyltransferase</keyword>
<dbReference type="RefSeq" id="WP_073290355.1">
    <property type="nucleotide sequence ID" value="NZ_FRCP01000021.1"/>
</dbReference>
<evidence type="ECO:0000313" key="6">
    <source>
        <dbReference type="Proteomes" id="UP000184038"/>
    </source>
</evidence>
<dbReference type="STRING" id="1120996.SAMN02746066_03840"/>
<dbReference type="Proteomes" id="UP000184038">
    <property type="component" value="Unassembled WGS sequence"/>
</dbReference>
<name>A0A1M7MID5_9FIRM</name>
<evidence type="ECO:0000256" key="1">
    <source>
        <dbReference type="ARBA" id="ARBA00022603"/>
    </source>
</evidence>
<dbReference type="GO" id="GO:0032259">
    <property type="term" value="P:methylation"/>
    <property type="evidence" value="ECO:0007669"/>
    <property type="project" value="UniProtKB-KW"/>
</dbReference>
<dbReference type="OrthoDB" id="5522265at2"/>
<proteinExistence type="predicted"/>
<reference evidence="5 6" key="1">
    <citation type="submission" date="2016-11" db="EMBL/GenBank/DDBJ databases">
        <authorList>
            <person name="Jaros S."/>
            <person name="Januszkiewicz K."/>
            <person name="Wedrychowicz H."/>
        </authorList>
    </citation>
    <scope>NUCLEOTIDE SEQUENCE [LARGE SCALE GENOMIC DNA]</scope>
    <source>
        <strain evidence="5 6">DSM 15930</strain>
    </source>
</reference>
<dbReference type="Gene3D" id="2.20.25.110">
    <property type="entry name" value="S-adenosyl-L-methionine-dependent methyltransferases"/>
    <property type="match status" value="1"/>
</dbReference>
<dbReference type="AlphaFoldDB" id="A0A1M7MID5"/>
<dbReference type="SUPFAM" id="SSF53335">
    <property type="entry name" value="S-adenosyl-L-methionine-dependent methyltransferases"/>
    <property type="match status" value="1"/>
</dbReference>
<feature type="domain" description="Methyltransferase" evidence="4">
    <location>
        <begin position="73"/>
        <end position="167"/>
    </location>
</feature>
<gene>
    <name evidence="5" type="ORF">SAMN02746066_03840</name>
</gene>
<protein>
    <submittedName>
        <fullName evidence="5">Methyltransferase domain-containing protein</fullName>
    </submittedName>
</protein>
<sequence>MITNNVMKQIVALSNKPYVFERGTGNIWTEEYIAKQMLKAHLDKTSDGASRNIEAIEKTVDFINKAIKKNSTILDLGCGPGLYAERLFQLGHSITGIDFSENTIQYARNHAKQENLQIEYRCEDMFQLNYNKQFDVVMQIYGEINTFSGYEREQIFRIVREALKPEGVFIFDVTTPVHRKKSGLSNKWYISENGFWRGNRHLVLEEGFAYEDNIWLDQYIVMDEEEIKVYPNWFHNYTKKDIETIVLEAGFTKVNVINSLTGESNSNESEWLTVIAEK</sequence>
<dbReference type="InterPro" id="IPR041698">
    <property type="entry name" value="Methyltransf_25"/>
</dbReference>
<dbReference type="GO" id="GO:0008168">
    <property type="term" value="F:methyltransferase activity"/>
    <property type="evidence" value="ECO:0007669"/>
    <property type="project" value="UniProtKB-KW"/>
</dbReference>
<dbReference type="PANTHER" id="PTHR43464">
    <property type="entry name" value="METHYLTRANSFERASE"/>
    <property type="match status" value="1"/>
</dbReference>
<dbReference type="Gene3D" id="3.40.50.150">
    <property type="entry name" value="Vaccinia Virus protein VP39"/>
    <property type="match status" value="1"/>
</dbReference>
<accession>A0A1M7MID5</accession>
<keyword evidence="6" id="KW-1185">Reference proteome</keyword>
<dbReference type="PANTHER" id="PTHR43464:SF19">
    <property type="entry name" value="UBIQUINONE BIOSYNTHESIS O-METHYLTRANSFERASE, MITOCHONDRIAL"/>
    <property type="match status" value="1"/>
</dbReference>
<organism evidence="5 6">
    <name type="scientific">Anaerosporobacter mobilis DSM 15930</name>
    <dbReference type="NCBI Taxonomy" id="1120996"/>
    <lineage>
        <taxon>Bacteria</taxon>
        <taxon>Bacillati</taxon>
        <taxon>Bacillota</taxon>
        <taxon>Clostridia</taxon>
        <taxon>Lachnospirales</taxon>
        <taxon>Lachnospiraceae</taxon>
        <taxon>Anaerosporobacter</taxon>
    </lineage>
</organism>
<keyword evidence="2 5" id="KW-0808">Transferase</keyword>
<dbReference type="EMBL" id="FRCP01000021">
    <property type="protein sequence ID" value="SHM90634.1"/>
    <property type="molecule type" value="Genomic_DNA"/>
</dbReference>
<dbReference type="Pfam" id="PF13649">
    <property type="entry name" value="Methyltransf_25"/>
    <property type="match status" value="1"/>
</dbReference>
<evidence type="ECO:0000259" key="4">
    <source>
        <dbReference type="Pfam" id="PF13649"/>
    </source>
</evidence>
<evidence type="ECO:0000256" key="2">
    <source>
        <dbReference type="ARBA" id="ARBA00022679"/>
    </source>
</evidence>
<evidence type="ECO:0000313" key="5">
    <source>
        <dbReference type="EMBL" id="SHM90634.1"/>
    </source>
</evidence>
<dbReference type="CDD" id="cd02440">
    <property type="entry name" value="AdoMet_MTases"/>
    <property type="match status" value="1"/>
</dbReference>
<evidence type="ECO:0000256" key="3">
    <source>
        <dbReference type="ARBA" id="ARBA00022691"/>
    </source>
</evidence>
<dbReference type="InterPro" id="IPR029063">
    <property type="entry name" value="SAM-dependent_MTases_sf"/>
</dbReference>
<keyword evidence="3" id="KW-0949">S-adenosyl-L-methionine</keyword>